<evidence type="ECO:0000313" key="1">
    <source>
        <dbReference type="EMBL" id="CAI5764184.1"/>
    </source>
</evidence>
<name>A0AA35NUI5_9SAUR</name>
<sequence>MERDNETATTDEKEFPACLKEAFNCIPANLVSFIRLKTGKPSVMQTQSFSGPNKVSKTKTPVRICGV</sequence>
<organism evidence="1 2">
    <name type="scientific">Podarcis lilfordi</name>
    <name type="common">Lilford's wall lizard</name>
    <dbReference type="NCBI Taxonomy" id="74358"/>
    <lineage>
        <taxon>Eukaryota</taxon>
        <taxon>Metazoa</taxon>
        <taxon>Chordata</taxon>
        <taxon>Craniata</taxon>
        <taxon>Vertebrata</taxon>
        <taxon>Euteleostomi</taxon>
        <taxon>Lepidosauria</taxon>
        <taxon>Squamata</taxon>
        <taxon>Bifurcata</taxon>
        <taxon>Unidentata</taxon>
        <taxon>Episquamata</taxon>
        <taxon>Laterata</taxon>
        <taxon>Lacertibaenia</taxon>
        <taxon>Lacertidae</taxon>
        <taxon>Podarcis</taxon>
    </lineage>
</organism>
<accession>A0AA35NUI5</accession>
<proteinExistence type="predicted"/>
<dbReference type="Proteomes" id="UP001178461">
    <property type="component" value="Chromosome 1"/>
</dbReference>
<dbReference type="EMBL" id="OX395126">
    <property type="protein sequence ID" value="CAI5764184.1"/>
    <property type="molecule type" value="Genomic_DNA"/>
</dbReference>
<evidence type="ECO:0000313" key="2">
    <source>
        <dbReference type="Proteomes" id="UP001178461"/>
    </source>
</evidence>
<dbReference type="AlphaFoldDB" id="A0AA35NUI5"/>
<reference evidence="1" key="1">
    <citation type="submission" date="2022-12" db="EMBL/GenBank/DDBJ databases">
        <authorList>
            <person name="Alioto T."/>
            <person name="Alioto T."/>
            <person name="Gomez Garrido J."/>
        </authorList>
    </citation>
    <scope>NUCLEOTIDE SEQUENCE</scope>
</reference>
<gene>
    <name evidence="1" type="ORF">PODLI_1B016367</name>
</gene>
<keyword evidence="2" id="KW-1185">Reference proteome</keyword>
<protein>
    <submittedName>
        <fullName evidence="1">Uncharacterized protein</fullName>
    </submittedName>
</protein>